<evidence type="ECO:0000313" key="3">
    <source>
        <dbReference type="EMBL" id="PJF35532.1"/>
    </source>
</evidence>
<name>A0A2M8PDA5_9CHLR</name>
<dbReference type="PROSITE" id="PS50104">
    <property type="entry name" value="TIR"/>
    <property type="match status" value="1"/>
</dbReference>
<dbReference type="InterPro" id="IPR002182">
    <property type="entry name" value="NB-ARC"/>
</dbReference>
<dbReference type="GO" id="GO:0043531">
    <property type="term" value="F:ADP binding"/>
    <property type="evidence" value="ECO:0007669"/>
    <property type="project" value="InterPro"/>
</dbReference>
<dbReference type="SUPFAM" id="SSF52540">
    <property type="entry name" value="P-loop containing nucleoside triphosphate hydrolases"/>
    <property type="match status" value="1"/>
</dbReference>
<dbReference type="Pfam" id="PF13676">
    <property type="entry name" value="TIR_2"/>
    <property type="match status" value="1"/>
</dbReference>
<accession>A0A2M8PDA5</accession>
<dbReference type="InterPro" id="IPR036388">
    <property type="entry name" value="WH-like_DNA-bd_sf"/>
</dbReference>
<dbReference type="Gene3D" id="3.40.50.10140">
    <property type="entry name" value="Toll/interleukin-1 receptor homology (TIR) domain"/>
    <property type="match status" value="1"/>
</dbReference>
<dbReference type="AlphaFoldDB" id="A0A2M8PDA5"/>
<dbReference type="Gene3D" id="1.10.10.10">
    <property type="entry name" value="Winged helix-like DNA-binding domain superfamily/Winged helix DNA-binding domain"/>
    <property type="match status" value="1"/>
</dbReference>
<dbReference type="InterPro" id="IPR000157">
    <property type="entry name" value="TIR_dom"/>
</dbReference>
<keyword evidence="1" id="KW-0053">Apoptosis</keyword>
<organism evidence="3 4">
    <name type="scientific">Candidatus Thermofonsia Clade 1 bacterium</name>
    <dbReference type="NCBI Taxonomy" id="2364210"/>
    <lineage>
        <taxon>Bacteria</taxon>
        <taxon>Bacillati</taxon>
        <taxon>Chloroflexota</taxon>
        <taxon>Candidatus Thermofontia</taxon>
        <taxon>Candidatus Thermofonsia Clade 1</taxon>
    </lineage>
</organism>
<feature type="domain" description="TIR" evidence="2">
    <location>
        <begin position="4"/>
        <end position="136"/>
    </location>
</feature>
<comment type="caution">
    <text evidence="3">The sequence shown here is derived from an EMBL/GenBank/DDBJ whole genome shotgun (WGS) entry which is preliminary data.</text>
</comment>
<dbReference type="PANTHER" id="PTHR22845">
    <property type="entry name" value="APOPTOTIC PROTEASE-ACTIVATING FACTOR 1"/>
    <property type="match status" value="1"/>
</dbReference>
<dbReference type="EMBL" id="PGTM01000143">
    <property type="protein sequence ID" value="PJF35532.1"/>
    <property type="molecule type" value="Genomic_DNA"/>
</dbReference>
<dbReference type="PRINTS" id="PR00364">
    <property type="entry name" value="DISEASERSIST"/>
</dbReference>
<feature type="non-terminal residue" evidence="3">
    <location>
        <position position="524"/>
    </location>
</feature>
<dbReference type="GO" id="GO:0005829">
    <property type="term" value="C:cytosol"/>
    <property type="evidence" value="ECO:0007669"/>
    <property type="project" value="UniProtKB-ARBA"/>
</dbReference>
<protein>
    <recommendedName>
        <fullName evidence="2">TIR domain-containing protein</fullName>
    </recommendedName>
</protein>
<reference evidence="3 4" key="1">
    <citation type="submission" date="2017-11" db="EMBL/GenBank/DDBJ databases">
        <title>Evolution of Phototrophy in the Chloroflexi Phylum Driven by Horizontal Gene Transfer.</title>
        <authorList>
            <person name="Ward L.M."/>
            <person name="Hemp J."/>
            <person name="Shih P.M."/>
            <person name="Mcglynn S.E."/>
            <person name="Fischer W."/>
        </authorList>
    </citation>
    <scope>NUCLEOTIDE SEQUENCE [LARGE SCALE GENOMIC DNA]</scope>
    <source>
        <strain evidence="3">JP3_13</strain>
    </source>
</reference>
<proteinExistence type="predicted"/>
<dbReference type="Pfam" id="PF00931">
    <property type="entry name" value="NB-ARC"/>
    <property type="match status" value="1"/>
</dbReference>
<evidence type="ECO:0000256" key="1">
    <source>
        <dbReference type="ARBA" id="ARBA00022703"/>
    </source>
</evidence>
<dbReference type="Proteomes" id="UP000229681">
    <property type="component" value="Unassembled WGS sequence"/>
</dbReference>
<dbReference type="PANTHER" id="PTHR22845:SF5">
    <property type="entry name" value="APOPTOTIC PROTEASE-ACTIVATING FACTOR 1"/>
    <property type="match status" value="1"/>
</dbReference>
<dbReference type="GO" id="GO:0007165">
    <property type="term" value="P:signal transduction"/>
    <property type="evidence" value="ECO:0007669"/>
    <property type="project" value="InterPro"/>
</dbReference>
<dbReference type="SUPFAM" id="SSF52200">
    <property type="entry name" value="Toll/Interleukin receptor TIR domain"/>
    <property type="match status" value="1"/>
</dbReference>
<evidence type="ECO:0000259" key="2">
    <source>
        <dbReference type="PROSITE" id="PS50104"/>
    </source>
</evidence>
<gene>
    <name evidence="3" type="ORF">CUN49_10120</name>
</gene>
<evidence type="ECO:0000313" key="4">
    <source>
        <dbReference type="Proteomes" id="UP000229681"/>
    </source>
</evidence>
<dbReference type="InterPro" id="IPR035897">
    <property type="entry name" value="Toll_tir_struct_dom_sf"/>
</dbReference>
<dbReference type="InterPro" id="IPR027417">
    <property type="entry name" value="P-loop_NTPase"/>
</dbReference>
<sequence>MTDPVPRVFISYARADGEPFAQALHEVLQRENIACWLDRYGLEGGHDWWLQIKQALEQVSFVVLVMTPGAQRSENVEKEWRFARQNGVCVYPVKASPQLDFNSMPRWMRDAHFYDLGYDPNALQRGVEWENFVKHLRGDCRALRVPFMAPELTANFVERPNEFNEIVAKLLDERRENPVAITTALSGAGGFGKTTLAIAICHDQTIQEAFDDGILWVTLGENLTENDLLDRVQDLIYALQGRKSDAPTPRSAIDDLKRLLEDRDILMVIDDVWHRKDLEPFLQGGKRCARLITTRKRNVLPDGAQAINVDAMKDGEALDLLSLGLGEDEREGLRRLARRLGNWALLLKLANSVLRNRISRGESLRQALEYANRAYDRRGLGAFDPANPEDQRNAAAATLKVSLDQLDQQDRERFSELAIFPEDVDVPLSAVERLWRATGALDDVDSQRLCERLDEFSLLQRLDLGKRTLRLHDVVRRYAIDQHRAQLSQTHQKFLDAYGVARWADLPPEEPYLWDHLAYHLIAA</sequence>
<dbReference type="Gene3D" id="3.40.50.300">
    <property type="entry name" value="P-loop containing nucleotide triphosphate hydrolases"/>
    <property type="match status" value="1"/>
</dbReference>